<feature type="domain" description="DUF2423" evidence="2">
    <location>
        <begin position="1"/>
        <end position="44"/>
    </location>
</feature>
<dbReference type="AlphaFoldDB" id="A0A1L0BUP5"/>
<dbReference type="Pfam" id="PF10338">
    <property type="entry name" value="YBL028C_N"/>
    <property type="match status" value="1"/>
</dbReference>
<dbReference type="PANTHER" id="PTHR28219:SF1">
    <property type="entry name" value="UPF0642 PROTEIN YBL028C"/>
    <property type="match status" value="1"/>
</dbReference>
<dbReference type="EMBL" id="LT635767">
    <property type="protein sequence ID" value="SGZ54995.1"/>
    <property type="molecule type" value="Genomic_DNA"/>
</dbReference>
<evidence type="ECO:0000313" key="3">
    <source>
        <dbReference type="EMBL" id="SGZ54995.1"/>
    </source>
</evidence>
<evidence type="ECO:0000256" key="1">
    <source>
        <dbReference type="SAM" id="MobiDB-lite"/>
    </source>
</evidence>
<evidence type="ECO:0000259" key="2">
    <source>
        <dbReference type="Pfam" id="PF10338"/>
    </source>
</evidence>
<dbReference type="GO" id="GO:0030687">
    <property type="term" value="C:preribosome, large subunit precursor"/>
    <property type="evidence" value="ECO:0007669"/>
    <property type="project" value="TreeGrafter"/>
</dbReference>
<sequence length="86" mass="9925">MAKSLRSKPKLRAKSVKRNGEFAKLNEARNARLAEKLKANLDKQKEDKMEDEDKEEKVEKKKISTSGPRTRNGRISKKKNKKNTTN</sequence>
<feature type="compositionally biased region" description="Basic residues" evidence="1">
    <location>
        <begin position="71"/>
        <end position="86"/>
    </location>
</feature>
<feature type="region of interest" description="Disordered" evidence="1">
    <location>
        <begin position="36"/>
        <end position="86"/>
    </location>
</feature>
<feature type="compositionally biased region" description="Basic residues" evidence="1">
    <location>
        <begin position="1"/>
        <end position="17"/>
    </location>
</feature>
<accession>A0A1L0BUP5</accession>
<gene>
    <name evidence="3" type="ORF">SAMEA4029009_CIC11G00000001564</name>
</gene>
<feature type="compositionally biased region" description="Basic and acidic residues" evidence="1">
    <location>
        <begin position="36"/>
        <end position="48"/>
    </location>
</feature>
<dbReference type="Proteomes" id="UP000182259">
    <property type="component" value="Chromosome IV"/>
</dbReference>
<dbReference type="InterPro" id="IPR019434">
    <property type="entry name" value="DUF2423"/>
</dbReference>
<organism evidence="3 4">
    <name type="scientific">Sungouiella intermedia</name>
    <dbReference type="NCBI Taxonomy" id="45354"/>
    <lineage>
        <taxon>Eukaryota</taxon>
        <taxon>Fungi</taxon>
        <taxon>Dikarya</taxon>
        <taxon>Ascomycota</taxon>
        <taxon>Saccharomycotina</taxon>
        <taxon>Pichiomycetes</taxon>
        <taxon>Metschnikowiaceae</taxon>
        <taxon>Sungouiella</taxon>
    </lineage>
</organism>
<name>A0A1L0BUP5_9ASCO</name>
<proteinExistence type="predicted"/>
<reference evidence="3 4" key="1">
    <citation type="submission" date="2016-10" db="EMBL/GenBank/DDBJ databases">
        <authorList>
            <person name="de Groot N.N."/>
        </authorList>
    </citation>
    <scope>NUCLEOTIDE SEQUENCE [LARGE SCALE GENOMIC DNA]</scope>
    <source>
        <strain evidence="3 4">PYCC 4715</strain>
    </source>
</reference>
<protein>
    <submittedName>
        <fullName evidence="3">CIC11C00000001564</fullName>
    </submittedName>
</protein>
<dbReference type="PANTHER" id="PTHR28219">
    <property type="entry name" value="UPF0642 PROTEIN YBL028C"/>
    <property type="match status" value="1"/>
</dbReference>
<evidence type="ECO:0000313" key="4">
    <source>
        <dbReference type="Proteomes" id="UP000182259"/>
    </source>
</evidence>
<feature type="region of interest" description="Disordered" evidence="1">
    <location>
        <begin position="1"/>
        <end position="22"/>
    </location>
</feature>